<gene>
    <name evidence="2" type="ordered locus">Thivi_1152</name>
</gene>
<dbReference type="InterPro" id="IPR003141">
    <property type="entry name" value="Pol/His_phosphatase_N"/>
</dbReference>
<sequence>MNSKHDLHTHSTASDGTLTPDALVRRAAAAGVTVMALTDHDTTEGVAEADAAARDLGIALIPGAEISVTWGARTVHVVGLNLDIENPLLQAGLAGLMEFRAWRAEEIGRRLAKHGIDQAYEGARALSNGILIGRTHFARFLVGQRLAADNAEVFKRFLVSGKPGHVAGQWATLEAAVGWIRAAGGQAVIAHPARYGLTRTRIQRLLGEFRELGGAAVEVVTGSHSRDDAFTFARHAREQRLLASKGSDFHGPENPWLELGRLPPLPEGCIPIWHDWPDLESHCAPPLAALGVA</sequence>
<keyword evidence="3" id="KW-1185">Reference proteome</keyword>
<feature type="domain" description="Polymerase/histidinol phosphatase N-terminal" evidence="1">
    <location>
        <begin position="5"/>
        <end position="70"/>
    </location>
</feature>
<dbReference type="PANTHER" id="PTHR42924:SF3">
    <property type="entry name" value="POLYMERASE_HISTIDINOL PHOSPHATASE N-TERMINAL DOMAIN-CONTAINING PROTEIN"/>
    <property type="match status" value="1"/>
</dbReference>
<dbReference type="Pfam" id="PF02811">
    <property type="entry name" value="PHP"/>
    <property type="match status" value="1"/>
</dbReference>
<reference evidence="2 3" key="1">
    <citation type="submission" date="2012-06" db="EMBL/GenBank/DDBJ databases">
        <title>Complete sequence of Thiocystis violascens DSM 198.</title>
        <authorList>
            <consortium name="US DOE Joint Genome Institute"/>
            <person name="Lucas S."/>
            <person name="Han J."/>
            <person name="Lapidus A."/>
            <person name="Cheng J.-F."/>
            <person name="Goodwin L."/>
            <person name="Pitluck S."/>
            <person name="Peters L."/>
            <person name="Ovchinnikova G."/>
            <person name="Teshima H."/>
            <person name="Detter J.C."/>
            <person name="Han C."/>
            <person name="Tapia R."/>
            <person name="Land M."/>
            <person name="Hauser L."/>
            <person name="Kyrpides N."/>
            <person name="Ivanova N."/>
            <person name="Pagani I."/>
            <person name="Vogl K."/>
            <person name="Liu Z."/>
            <person name="Frigaard N.-U."/>
            <person name="Bryant D."/>
            <person name="Woyke T."/>
        </authorList>
    </citation>
    <scope>NUCLEOTIDE SEQUENCE [LARGE SCALE GENOMIC DNA]</scope>
    <source>
        <strain evidence="3">ATCC 17096 / DSM 198 / 6111</strain>
    </source>
</reference>
<dbReference type="PANTHER" id="PTHR42924">
    <property type="entry name" value="EXONUCLEASE"/>
    <property type="match status" value="1"/>
</dbReference>
<dbReference type="SUPFAM" id="SSF89550">
    <property type="entry name" value="PHP domain-like"/>
    <property type="match status" value="1"/>
</dbReference>
<protein>
    <submittedName>
        <fullName evidence="2">Putative metal-dependent phosphoesterase, PHP family</fullName>
    </submittedName>
</protein>
<dbReference type="SMART" id="SM00481">
    <property type="entry name" value="POLIIIAc"/>
    <property type="match status" value="1"/>
</dbReference>
<dbReference type="OrthoDB" id="9804333at2"/>
<dbReference type="eggNOG" id="COG0613">
    <property type="taxonomic scope" value="Bacteria"/>
</dbReference>
<dbReference type="KEGG" id="tvi:Thivi_1152"/>
<name>I3Y864_THIV6</name>
<dbReference type="STRING" id="765911.Thivi_1152"/>
<dbReference type="GO" id="GO:0035312">
    <property type="term" value="F:5'-3' DNA exonuclease activity"/>
    <property type="evidence" value="ECO:0007669"/>
    <property type="project" value="TreeGrafter"/>
</dbReference>
<proteinExistence type="predicted"/>
<dbReference type="InterPro" id="IPR004013">
    <property type="entry name" value="PHP_dom"/>
</dbReference>
<dbReference type="InterPro" id="IPR052018">
    <property type="entry name" value="PHP_domain"/>
</dbReference>
<evidence type="ECO:0000313" key="3">
    <source>
        <dbReference type="Proteomes" id="UP000006062"/>
    </source>
</evidence>
<dbReference type="AlphaFoldDB" id="I3Y864"/>
<dbReference type="HOGENOM" id="CLU_067347_0_0_6"/>
<evidence type="ECO:0000259" key="1">
    <source>
        <dbReference type="SMART" id="SM00481"/>
    </source>
</evidence>
<dbReference type="RefSeq" id="WP_014777666.1">
    <property type="nucleotide sequence ID" value="NC_018012.1"/>
</dbReference>
<dbReference type="CDD" id="cd07438">
    <property type="entry name" value="PHP_HisPPase_AMP"/>
    <property type="match status" value="1"/>
</dbReference>
<dbReference type="GO" id="GO:0004534">
    <property type="term" value="F:5'-3' RNA exonuclease activity"/>
    <property type="evidence" value="ECO:0007669"/>
    <property type="project" value="TreeGrafter"/>
</dbReference>
<accession>I3Y864</accession>
<dbReference type="EMBL" id="CP003154">
    <property type="protein sequence ID" value="AFL73182.1"/>
    <property type="molecule type" value="Genomic_DNA"/>
</dbReference>
<evidence type="ECO:0000313" key="2">
    <source>
        <dbReference type="EMBL" id="AFL73182.1"/>
    </source>
</evidence>
<organism evidence="2 3">
    <name type="scientific">Thiocystis violascens (strain ATCC 17096 / DSM 198 / 6111)</name>
    <name type="common">Chromatium violascens</name>
    <dbReference type="NCBI Taxonomy" id="765911"/>
    <lineage>
        <taxon>Bacteria</taxon>
        <taxon>Pseudomonadati</taxon>
        <taxon>Pseudomonadota</taxon>
        <taxon>Gammaproteobacteria</taxon>
        <taxon>Chromatiales</taxon>
        <taxon>Chromatiaceae</taxon>
        <taxon>Thiocystis</taxon>
    </lineage>
</organism>
<dbReference type="Proteomes" id="UP000006062">
    <property type="component" value="Chromosome"/>
</dbReference>
<dbReference type="Gene3D" id="1.10.150.650">
    <property type="match status" value="1"/>
</dbReference>
<dbReference type="Gene3D" id="3.20.20.140">
    <property type="entry name" value="Metal-dependent hydrolases"/>
    <property type="match status" value="1"/>
</dbReference>
<dbReference type="InterPro" id="IPR016195">
    <property type="entry name" value="Pol/histidinol_Pase-like"/>
</dbReference>